<evidence type="ECO:0000313" key="2">
    <source>
        <dbReference type="Proteomes" id="UP000270924"/>
    </source>
</evidence>
<dbReference type="EMBL" id="UYWW01007747">
    <property type="protein sequence ID" value="VDM15400.1"/>
    <property type="molecule type" value="Genomic_DNA"/>
</dbReference>
<dbReference type="Proteomes" id="UP000270924">
    <property type="component" value="Unassembled WGS sequence"/>
</dbReference>
<reference evidence="1 2" key="1">
    <citation type="submission" date="2018-11" db="EMBL/GenBank/DDBJ databases">
        <authorList>
            <consortium name="Pathogen Informatics"/>
        </authorList>
    </citation>
    <scope>NUCLEOTIDE SEQUENCE [LARGE SCALE GENOMIC DNA]</scope>
</reference>
<evidence type="ECO:0000313" key="1">
    <source>
        <dbReference type="EMBL" id="VDM15400.1"/>
    </source>
</evidence>
<dbReference type="OrthoDB" id="5869430at2759"/>
<gene>
    <name evidence="1" type="ORF">WBA_LOCUS8786</name>
</gene>
<dbReference type="InParanoid" id="A0A3P7DYX3"/>
<protein>
    <submittedName>
        <fullName evidence="1">Uncharacterized protein</fullName>
    </submittedName>
</protein>
<keyword evidence="2" id="KW-1185">Reference proteome</keyword>
<name>A0A3P7DYX3_WUCBA</name>
<organism evidence="1 2">
    <name type="scientific">Wuchereria bancrofti</name>
    <dbReference type="NCBI Taxonomy" id="6293"/>
    <lineage>
        <taxon>Eukaryota</taxon>
        <taxon>Metazoa</taxon>
        <taxon>Ecdysozoa</taxon>
        <taxon>Nematoda</taxon>
        <taxon>Chromadorea</taxon>
        <taxon>Rhabditida</taxon>
        <taxon>Spirurina</taxon>
        <taxon>Spiruromorpha</taxon>
        <taxon>Filarioidea</taxon>
        <taxon>Onchocercidae</taxon>
        <taxon>Wuchereria</taxon>
    </lineage>
</organism>
<dbReference type="AlphaFoldDB" id="A0A3P7DYX3"/>
<accession>A0A3P7DYX3</accession>
<sequence length="151" mass="17624">MAFTIIGNVKPVKDHLERLLNEDIPGNELFNFLLLKRAALQSVRDFDVTPENYEIVRQISTEKYGNSSTIIKLLYNELHIENTIESRLPHRQSVSSKNGRQSMVNKEIKEIPPKLDQREQTMKPNKEDRAYFVVKTTGTMNVKHICQWIRD</sequence>
<proteinExistence type="predicted"/>